<sequence>MGTSGGVLGDRGLAVLAGVHRWVIRVTGGRLGWRIGRLITVELHTVGRRTGRPRTTILSAPIAEPDRVVLVASKGGDDRHPAWYLNLVDHPDVVVDFREGSRPMRARTATPTEKAELWPRITAAYPGYEHYQRRTRREIPVVICEPLQ</sequence>
<evidence type="ECO:0000256" key="2">
    <source>
        <dbReference type="ARBA" id="ARBA00049106"/>
    </source>
</evidence>
<dbReference type="EMBL" id="JAVKGS010000005">
    <property type="protein sequence ID" value="MDR5693515.1"/>
    <property type="molecule type" value="Genomic_DNA"/>
</dbReference>
<dbReference type="Gene3D" id="2.30.110.10">
    <property type="entry name" value="Electron Transport, Fmn-binding Protein, Chain A"/>
    <property type="match status" value="1"/>
</dbReference>
<gene>
    <name evidence="3" type="ORF">RH861_15680</name>
</gene>
<dbReference type="Pfam" id="PF04075">
    <property type="entry name" value="F420H2_quin_red"/>
    <property type="match status" value="1"/>
</dbReference>
<comment type="caution">
    <text evidence="3">The sequence shown here is derived from an EMBL/GenBank/DDBJ whole genome shotgun (WGS) entry which is preliminary data.</text>
</comment>
<dbReference type="PANTHER" id="PTHR39428">
    <property type="entry name" value="F420H(2)-DEPENDENT QUINONE REDUCTASE RV1261C"/>
    <property type="match status" value="1"/>
</dbReference>
<reference evidence="4" key="1">
    <citation type="submission" date="2023-07" db="EMBL/GenBank/DDBJ databases">
        <title>Description of three actinobacteria isolated from air of manufacturing shop in a pharmaceutical factory.</title>
        <authorList>
            <person name="Zhang D.-F."/>
        </authorList>
    </citation>
    <scope>NUCLEOTIDE SEQUENCE [LARGE SCALE GENOMIC DNA]</scope>
    <source>
        <strain evidence="4">CCTCC AB 2011122</strain>
    </source>
</reference>
<dbReference type="InterPro" id="IPR004378">
    <property type="entry name" value="F420H2_quin_Rdtase"/>
</dbReference>
<name>A0ABU1FP35_9MICO</name>
<dbReference type="RefSeq" id="WP_310521778.1">
    <property type="nucleotide sequence ID" value="NZ_BAABBS010000002.1"/>
</dbReference>
<organism evidence="3 4">
    <name type="scientific">Agromyces indicus</name>
    <dbReference type="NCBI Taxonomy" id="758919"/>
    <lineage>
        <taxon>Bacteria</taxon>
        <taxon>Bacillati</taxon>
        <taxon>Actinomycetota</taxon>
        <taxon>Actinomycetes</taxon>
        <taxon>Micrococcales</taxon>
        <taxon>Microbacteriaceae</taxon>
        <taxon>Agromyces</taxon>
    </lineage>
</organism>
<evidence type="ECO:0000313" key="3">
    <source>
        <dbReference type="EMBL" id="MDR5693515.1"/>
    </source>
</evidence>
<accession>A0ABU1FP35</accession>
<evidence type="ECO:0000256" key="1">
    <source>
        <dbReference type="ARBA" id="ARBA00008710"/>
    </source>
</evidence>
<proteinExistence type="inferred from homology"/>
<protein>
    <submittedName>
        <fullName evidence="3">Nitroreductase/quinone reductase family protein</fullName>
    </submittedName>
</protein>
<comment type="catalytic activity">
    <reaction evidence="2">
        <text>oxidized coenzyme F420-(gamma-L-Glu)(n) + a quinol + H(+) = reduced coenzyme F420-(gamma-L-Glu)(n) + a quinone</text>
        <dbReference type="Rhea" id="RHEA:39663"/>
        <dbReference type="Rhea" id="RHEA-COMP:12939"/>
        <dbReference type="Rhea" id="RHEA-COMP:14378"/>
        <dbReference type="ChEBI" id="CHEBI:15378"/>
        <dbReference type="ChEBI" id="CHEBI:24646"/>
        <dbReference type="ChEBI" id="CHEBI:132124"/>
        <dbReference type="ChEBI" id="CHEBI:133980"/>
        <dbReference type="ChEBI" id="CHEBI:139511"/>
    </reaction>
</comment>
<dbReference type="InterPro" id="IPR012349">
    <property type="entry name" value="Split_barrel_FMN-bd"/>
</dbReference>
<dbReference type="PANTHER" id="PTHR39428:SF3">
    <property type="entry name" value="DEAZAFLAVIN-DEPENDENT NITROREDUCTASE"/>
    <property type="match status" value="1"/>
</dbReference>
<evidence type="ECO:0000313" key="4">
    <source>
        <dbReference type="Proteomes" id="UP001260072"/>
    </source>
</evidence>
<dbReference type="Proteomes" id="UP001260072">
    <property type="component" value="Unassembled WGS sequence"/>
</dbReference>
<dbReference type="NCBIfam" id="TIGR00026">
    <property type="entry name" value="hi_GC_TIGR00026"/>
    <property type="match status" value="1"/>
</dbReference>
<comment type="similarity">
    <text evidence="1">Belongs to the F420H(2)-dependent quinone reductase family.</text>
</comment>
<keyword evidence="4" id="KW-1185">Reference proteome</keyword>